<feature type="domain" description="Lysozyme inhibitor LprI-like N-terminal" evidence="3">
    <location>
        <begin position="43"/>
        <end position="145"/>
    </location>
</feature>
<protein>
    <recommendedName>
        <fullName evidence="3">Lysozyme inhibitor LprI-like N-terminal domain-containing protein</fullName>
    </recommendedName>
</protein>
<gene>
    <name evidence="4" type="ORF">GCM10017643_06850</name>
</gene>
<evidence type="ECO:0000259" key="3">
    <source>
        <dbReference type="Pfam" id="PF07007"/>
    </source>
</evidence>
<proteinExistence type="predicted"/>
<evidence type="ECO:0000256" key="2">
    <source>
        <dbReference type="SAM" id="SignalP"/>
    </source>
</evidence>
<organism evidence="4 5">
    <name type="scientific">Ancylobacter dichloromethanicus</name>
    <dbReference type="NCBI Taxonomy" id="518825"/>
    <lineage>
        <taxon>Bacteria</taxon>
        <taxon>Pseudomonadati</taxon>
        <taxon>Pseudomonadota</taxon>
        <taxon>Alphaproteobacteria</taxon>
        <taxon>Hyphomicrobiales</taxon>
        <taxon>Xanthobacteraceae</taxon>
        <taxon>Ancylobacter</taxon>
    </lineage>
</organism>
<feature type="signal peptide" evidence="2">
    <location>
        <begin position="1"/>
        <end position="27"/>
    </location>
</feature>
<keyword evidence="2" id="KW-0732">Signal</keyword>
<dbReference type="RefSeq" id="WP_213374064.1">
    <property type="nucleotide sequence ID" value="NZ_BSFJ01000004.1"/>
</dbReference>
<accession>A0A9W6MY45</accession>
<reference evidence="4" key="1">
    <citation type="journal article" date="2014" name="Int. J. Syst. Evol. Microbiol.">
        <title>Complete genome sequence of Corynebacterium casei LMG S-19264T (=DSM 44701T), isolated from a smear-ripened cheese.</title>
        <authorList>
            <consortium name="US DOE Joint Genome Institute (JGI-PGF)"/>
            <person name="Walter F."/>
            <person name="Albersmeier A."/>
            <person name="Kalinowski J."/>
            <person name="Ruckert C."/>
        </authorList>
    </citation>
    <scope>NUCLEOTIDE SEQUENCE</scope>
    <source>
        <strain evidence="4">VKM B-2484</strain>
    </source>
</reference>
<dbReference type="InterPro" id="IPR009739">
    <property type="entry name" value="LprI-like_N"/>
</dbReference>
<dbReference type="Proteomes" id="UP001143370">
    <property type="component" value="Unassembled WGS sequence"/>
</dbReference>
<feature type="chain" id="PRO_5040868521" description="Lysozyme inhibitor LprI-like N-terminal domain-containing protein" evidence="2">
    <location>
        <begin position="28"/>
        <end position="192"/>
    </location>
</feature>
<evidence type="ECO:0000256" key="1">
    <source>
        <dbReference type="SAM" id="MobiDB-lite"/>
    </source>
</evidence>
<feature type="region of interest" description="Disordered" evidence="1">
    <location>
        <begin position="161"/>
        <end position="180"/>
    </location>
</feature>
<dbReference type="Pfam" id="PF07007">
    <property type="entry name" value="LprI"/>
    <property type="match status" value="1"/>
</dbReference>
<name>A0A9W6MY45_9HYPH</name>
<dbReference type="EMBL" id="BSFJ01000004">
    <property type="protein sequence ID" value="GLK70570.1"/>
    <property type="molecule type" value="Genomic_DNA"/>
</dbReference>
<feature type="compositionally biased region" description="Low complexity" evidence="1">
    <location>
        <begin position="161"/>
        <end position="178"/>
    </location>
</feature>
<keyword evidence="5" id="KW-1185">Reference proteome</keyword>
<comment type="caution">
    <text evidence="4">The sequence shown here is derived from an EMBL/GenBank/DDBJ whole genome shotgun (WGS) entry which is preliminary data.</text>
</comment>
<reference evidence="4" key="2">
    <citation type="submission" date="2023-01" db="EMBL/GenBank/DDBJ databases">
        <authorList>
            <person name="Sun Q."/>
            <person name="Evtushenko L."/>
        </authorList>
    </citation>
    <scope>NUCLEOTIDE SEQUENCE</scope>
    <source>
        <strain evidence="4">VKM B-2484</strain>
    </source>
</reference>
<evidence type="ECO:0000313" key="4">
    <source>
        <dbReference type="EMBL" id="GLK70570.1"/>
    </source>
</evidence>
<sequence>MTHPVRRFGPIAAALLLLCTAVPAVRAGDAAQCRRENADPRGYLDCLNLLQRTGEQALQRSVDGVEAAIEAREDLQPSQRRRWISLFRESQGRFVHWRNFECQSIAPFEGEGSRQTVGGRLGGIGVIEQRLVCLISHNERRATDLEARYAPAGGWPPLPAAAPEAAAPATGRSGAASPVVPAGVPRIIDLAP</sequence>
<evidence type="ECO:0000313" key="5">
    <source>
        <dbReference type="Proteomes" id="UP001143370"/>
    </source>
</evidence>
<dbReference type="AlphaFoldDB" id="A0A9W6MY45"/>